<feature type="domain" description="Dipeptidylpeptidase IV N-terminal" evidence="3">
    <location>
        <begin position="141"/>
        <end position="481"/>
    </location>
</feature>
<feature type="chain" id="PRO_5011527618" evidence="1">
    <location>
        <begin position="24"/>
        <end position="766"/>
    </location>
</feature>
<dbReference type="Pfam" id="PF00326">
    <property type="entry name" value="Peptidase_S9"/>
    <property type="match status" value="1"/>
</dbReference>
<feature type="domain" description="Peptidase S9 prolyl oligopeptidase catalytic" evidence="2">
    <location>
        <begin position="570"/>
        <end position="765"/>
    </location>
</feature>
<dbReference type="PANTHER" id="PTHR11731">
    <property type="entry name" value="PROTEASE FAMILY S9B,C DIPEPTIDYL-PEPTIDASE IV-RELATED"/>
    <property type="match status" value="1"/>
</dbReference>
<dbReference type="Proteomes" id="UP000199424">
    <property type="component" value="Unassembled WGS sequence"/>
</dbReference>
<evidence type="ECO:0000256" key="1">
    <source>
        <dbReference type="SAM" id="SignalP"/>
    </source>
</evidence>
<evidence type="ECO:0000313" key="5">
    <source>
        <dbReference type="Proteomes" id="UP000199424"/>
    </source>
</evidence>
<keyword evidence="1" id="KW-0732">Signal</keyword>
<proteinExistence type="predicted"/>
<accession>A0A1I6GNM5</accession>
<dbReference type="SUPFAM" id="SSF53474">
    <property type="entry name" value="alpha/beta-Hydrolases"/>
    <property type="match status" value="1"/>
</dbReference>
<reference evidence="5" key="1">
    <citation type="submission" date="2016-10" db="EMBL/GenBank/DDBJ databases">
        <authorList>
            <person name="Varghese N."/>
            <person name="Submissions S."/>
        </authorList>
    </citation>
    <scope>NUCLEOTIDE SEQUENCE [LARGE SCALE GENOMIC DNA]</scope>
    <source>
        <strain evidence="5">CGMCC 1.7285</strain>
    </source>
</reference>
<evidence type="ECO:0000313" key="4">
    <source>
        <dbReference type="EMBL" id="SFR43719.1"/>
    </source>
</evidence>
<organism evidence="4 5">
    <name type="scientific">Pseudidiomarina maritima</name>
    <dbReference type="NCBI Taxonomy" id="519453"/>
    <lineage>
        <taxon>Bacteria</taxon>
        <taxon>Pseudomonadati</taxon>
        <taxon>Pseudomonadota</taxon>
        <taxon>Gammaproteobacteria</taxon>
        <taxon>Alteromonadales</taxon>
        <taxon>Idiomarinaceae</taxon>
        <taxon>Pseudidiomarina</taxon>
    </lineage>
</organism>
<dbReference type="InterPro" id="IPR029058">
    <property type="entry name" value="AB_hydrolase_fold"/>
</dbReference>
<dbReference type="InterPro" id="IPR050278">
    <property type="entry name" value="Serine_Prot_S9B/DPPIV"/>
</dbReference>
<dbReference type="AlphaFoldDB" id="A0A1I6GNM5"/>
<dbReference type="PANTHER" id="PTHR11731:SF193">
    <property type="entry name" value="DIPEPTIDYL PEPTIDASE 9"/>
    <property type="match status" value="1"/>
</dbReference>
<dbReference type="Gene3D" id="2.140.10.30">
    <property type="entry name" value="Dipeptidylpeptidase IV, N-terminal domain"/>
    <property type="match status" value="1"/>
</dbReference>
<evidence type="ECO:0000259" key="3">
    <source>
        <dbReference type="Pfam" id="PF00930"/>
    </source>
</evidence>
<dbReference type="GO" id="GO:0008236">
    <property type="term" value="F:serine-type peptidase activity"/>
    <property type="evidence" value="ECO:0007669"/>
    <property type="project" value="InterPro"/>
</dbReference>
<dbReference type="GO" id="GO:0008239">
    <property type="term" value="F:dipeptidyl-peptidase activity"/>
    <property type="evidence" value="ECO:0007669"/>
    <property type="project" value="TreeGrafter"/>
</dbReference>
<dbReference type="InterPro" id="IPR002469">
    <property type="entry name" value="Peptidase_S9B_N"/>
</dbReference>
<dbReference type="EMBL" id="FOYU01000001">
    <property type="protein sequence ID" value="SFR43719.1"/>
    <property type="molecule type" value="Genomic_DNA"/>
</dbReference>
<sequence length="766" mass="87392">MRCTRVLQNLFVLCTFLSASVIAKPLPQNAVQQAEPLSIERIFSAPNLTTQAPQQIKFAPSGQQVSYLAGSTASPNVQDLWLYDVRENKSKIIVKAADLLDPKQQLSAEEKARRERLRISSSGIVDYQWSPNGDALLFPLNGELYLFDIASQKVSQLTRGDIFATDPRFSPQGNFISYVHDYNLYIIARQSGKTYQLTHRQTATEQFATAEFVAQEEMKRMTGYWWSPDEQRIALTRIDLAPVAIQQRVDVYAERTELVEQHYPAAGESNVDIDLGWIAVNEIIQPNDDAEIARKPINIHWLNLAKQHGKTGYLARVQWLPNSNSLSYQWQNRSQNKLTLFLYALADKTAKPILEETSATWINLNDDLHFLSDSRYFIWASERSGFKHLYLYRTDGSLIRQLTSGDWMVDALAHVDEITGVIYFTGRKETPLERHLYRANLNNSSPGQPSQLSTRAGMHDVVFAADGRSYIDYFSSSRQPPQVSLHGPTGERITWLHENRLNQDHPLSPYLATWSYPDYGYLEAADGQRLYYQINKPAQIADNQNHPAIVMVYGGPRAQRVTNSWGDYFTQYLVQQGYVVFKLDNRGSGNRGRQFESGIYRQLSELEVSDQKLGAQWLSQQPYVNANRVGVFGHSYGGYMALHLIMRAPELFSAAVAGAPVTDWALYDTHYTERYMGTPQDNPEGYRQANVLTYADELKQPLLIYHGMADDNVLFTHTAMLTHRLQQSMIPFEMMAYPGKAHGIRGREASIHRYQLITEFFNRHLR</sequence>
<gene>
    <name evidence="4" type="ORF">SAMN04488070_0995</name>
</gene>
<dbReference type="GO" id="GO:0006508">
    <property type="term" value="P:proteolysis"/>
    <property type="evidence" value="ECO:0007669"/>
    <property type="project" value="InterPro"/>
</dbReference>
<dbReference type="Gene3D" id="3.40.50.1820">
    <property type="entry name" value="alpha/beta hydrolase"/>
    <property type="match status" value="1"/>
</dbReference>
<keyword evidence="5" id="KW-1185">Reference proteome</keyword>
<protein>
    <submittedName>
        <fullName evidence="4">Dipeptidyl-peptidase-4</fullName>
    </submittedName>
</protein>
<dbReference type="InterPro" id="IPR001375">
    <property type="entry name" value="Peptidase_S9_cat"/>
</dbReference>
<evidence type="ECO:0000259" key="2">
    <source>
        <dbReference type="Pfam" id="PF00326"/>
    </source>
</evidence>
<dbReference type="SUPFAM" id="SSF82171">
    <property type="entry name" value="DPP6 N-terminal domain-like"/>
    <property type="match status" value="1"/>
</dbReference>
<name>A0A1I6GNM5_9GAMM</name>
<feature type="signal peptide" evidence="1">
    <location>
        <begin position="1"/>
        <end position="23"/>
    </location>
</feature>
<dbReference type="Pfam" id="PF00930">
    <property type="entry name" value="DPPIV_N"/>
    <property type="match status" value="1"/>
</dbReference>
<dbReference type="RefSeq" id="WP_092855890.1">
    <property type="nucleotide sequence ID" value="NZ_FOYU01000001.1"/>
</dbReference>